<dbReference type="CDD" id="cd18989">
    <property type="entry name" value="LGIC_ECD_cation"/>
    <property type="match status" value="1"/>
</dbReference>
<keyword evidence="2 5" id="KW-0812">Transmembrane</keyword>
<protein>
    <submittedName>
        <fullName evidence="9">Acetylcholine receptor subunit alpha</fullName>
    </submittedName>
</protein>
<keyword evidence="9" id="KW-0675">Receptor</keyword>
<keyword evidence="3 5" id="KW-1133">Transmembrane helix</keyword>
<evidence type="ECO:0000256" key="5">
    <source>
        <dbReference type="RuleBase" id="RU000687"/>
    </source>
</evidence>
<dbReference type="InterPro" id="IPR006201">
    <property type="entry name" value="Neur_channel"/>
</dbReference>
<sequence length="362" mass="40907">MIQEKNLVLAIIHVVFPPGITVLLALTLCLSITSTMLPRSATDMALLLIYVSILLVISLLTVVVTVIVSFFHYKEEVRPTDDQASVLKVQVYFTLMYIVGLDDVTATFTCNGFLRLSWFDQRLTWNESEYGGVTVIHPKPQQIWRPRVMLLNTVGERDIFKDDFVPLLVDKSGYASWIPGALFNVHCEMDVTNFPFDEQTCTLEFFSMNYILAEVEFVSETTTVFTGVLKPHGEWDLLNATIIAYGSKLSDDNLAPIEIEIKLRRRPMFLFMNTILPIMVLSLLNIMVFLIPQESGEKLSFGITVLLALTLCLSLTSTMLPRSATDMALLLIYISILLVISLLTVIVTVIVSFFHYKEEEKV</sequence>
<dbReference type="SUPFAM" id="SSF63712">
    <property type="entry name" value="Nicotinic receptor ligand binding domain-like"/>
    <property type="match status" value="1"/>
</dbReference>
<dbReference type="PRINTS" id="PR00252">
    <property type="entry name" value="NRIONCHANNEL"/>
</dbReference>
<keyword evidence="5" id="KW-0406">Ion transport</keyword>
<dbReference type="GeneID" id="106013357"/>
<gene>
    <name evidence="9" type="primary">LOC106013357</name>
</gene>
<feature type="domain" description="Neurotransmitter-gated ion-channel ligand-binding" evidence="6">
    <location>
        <begin position="72"/>
        <end position="267"/>
    </location>
</feature>
<keyword evidence="5" id="KW-0407">Ion channel</keyword>
<dbReference type="Proteomes" id="UP000694888">
    <property type="component" value="Unplaced"/>
</dbReference>
<organism evidence="8 9">
    <name type="scientific">Aplysia californica</name>
    <name type="common">California sea hare</name>
    <dbReference type="NCBI Taxonomy" id="6500"/>
    <lineage>
        <taxon>Eukaryota</taxon>
        <taxon>Metazoa</taxon>
        <taxon>Spiralia</taxon>
        <taxon>Lophotrochozoa</taxon>
        <taxon>Mollusca</taxon>
        <taxon>Gastropoda</taxon>
        <taxon>Heterobranchia</taxon>
        <taxon>Euthyneura</taxon>
        <taxon>Tectipleura</taxon>
        <taxon>Aplysiida</taxon>
        <taxon>Aplysioidea</taxon>
        <taxon>Aplysiidae</taxon>
        <taxon>Aplysia</taxon>
    </lineage>
</organism>
<dbReference type="PANTHER" id="PTHR18945">
    <property type="entry name" value="NEUROTRANSMITTER GATED ION CHANNEL"/>
    <property type="match status" value="1"/>
</dbReference>
<keyword evidence="5" id="KW-0813">Transport</keyword>
<dbReference type="SUPFAM" id="SSF90112">
    <property type="entry name" value="Neurotransmitter-gated ion-channel transmembrane pore"/>
    <property type="match status" value="2"/>
</dbReference>
<evidence type="ECO:0000256" key="1">
    <source>
        <dbReference type="ARBA" id="ARBA00004141"/>
    </source>
</evidence>
<keyword evidence="4 5" id="KW-0472">Membrane</keyword>
<dbReference type="Pfam" id="PF02932">
    <property type="entry name" value="Neur_chan_memb"/>
    <property type="match status" value="1"/>
</dbReference>
<dbReference type="Gene3D" id="1.20.58.390">
    <property type="entry name" value="Neurotransmitter-gated ion-channel transmembrane domain"/>
    <property type="match status" value="2"/>
</dbReference>
<dbReference type="Pfam" id="PF02931">
    <property type="entry name" value="Neur_chan_LBD"/>
    <property type="match status" value="1"/>
</dbReference>
<dbReference type="PROSITE" id="PS00236">
    <property type="entry name" value="NEUROTR_ION_CHANNEL"/>
    <property type="match status" value="1"/>
</dbReference>
<dbReference type="Gene3D" id="2.70.170.10">
    <property type="entry name" value="Neurotransmitter-gated ion-channel ligand-binding domain"/>
    <property type="match status" value="1"/>
</dbReference>
<evidence type="ECO:0000256" key="3">
    <source>
        <dbReference type="ARBA" id="ARBA00022989"/>
    </source>
</evidence>
<reference evidence="9" key="1">
    <citation type="submission" date="2025-08" db="UniProtKB">
        <authorList>
            <consortium name="RefSeq"/>
        </authorList>
    </citation>
    <scope>IDENTIFICATION</scope>
</reference>
<evidence type="ECO:0000313" key="8">
    <source>
        <dbReference type="Proteomes" id="UP000694888"/>
    </source>
</evidence>
<evidence type="ECO:0000256" key="2">
    <source>
        <dbReference type="ARBA" id="ARBA00022692"/>
    </source>
</evidence>
<dbReference type="RefSeq" id="XP_035828660.1">
    <property type="nucleotide sequence ID" value="XM_035972767.1"/>
</dbReference>
<feature type="transmembrane region" description="Helical" evidence="5">
    <location>
        <begin position="299"/>
        <end position="316"/>
    </location>
</feature>
<dbReference type="InterPro" id="IPR036719">
    <property type="entry name" value="Neuro-gated_channel_TM_sf"/>
</dbReference>
<comment type="similarity">
    <text evidence="5">Belongs to the ligand-gated ion channel (TC 1.A.9) family.</text>
</comment>
<feature type="transmembrane region" description="Helical" evidence="5">
    <location>
        <begin position="328"/>
        <end position="356"/>
    </location>
</feature>
<dbReference type="InterPro" id="IPR006029">
    <property type="entry name" value="Neurotrans-gated_channel_TM"/>
</dbReference>
<evidence type="ECO:0000256" key="4">
    <source>
        <dbReference type="ARBA" id="ARBA00023136"/>
    </source>
</evidence>
<proteinExistence type="inferred from homology"/>
<evidence type="ECO:0000313" key="9">
    <source>
        <dbReference type="RefSeq" id="XP_035828660.1"/>
    </source>
</evidence>
<feature type="transmembrane region" description="Helical" evidence="5">
    <location>
        <begin position="6"/>
        <end position="33"/>
    </location>
</feature>
<evidence type="ECO:0000259" key="7">
    <source>
        <dbReference type="Pfam" id="PF02932"/>
    </source>
</evidence>
<accession>A0ABM1W1W7</accession>
<feature type="domain" description="Neurotransmitter-gated ion-channel transmembrane" evidence="7">
    <location>
        <begin position="274"/>
        <end position="360"/>
    </location>
</feature>
<dbReference type="InterPro" id="IPR038050">
    <property type="entry name" value="Neuro_actylchol_rec"/>
</dbReference>
<evidence type="ECO:0000259" key="6">
    <source>
        <dbReference type="Pfam" id="PF02931"/>
    </source>
</evidence>
<feature type="transmembrane region" description="Helical" evidence="5">
    <location>
        <begin position="45"/>
        <end position="71"/>
    </location>
</feature>
<keyword evidence="8" id="KW-1185">Reference proteome</keyword>
<dbReference type="InterPro" id="IPR006202">
    <property type="entry name" value="Neur_chan_lig-bd"/>
</dbReference>
<dbReference type="InterPro" id="IPR036734">
    <property type="entry name" value="Neur_chan_lig-bd_sf"/>
</dbReference>
<name>A0ABM1W1W7_APLCA</name>
<comment type="subcellular location">
    <subcellularLocation>
        <location evidence="1">Membrane</location>
        <topology evidence="1">Multi-pass membrane protein</topology>
    </subcellularLocation>
</comment>
<dbReference type="InterPro" id="IPR018000">
    <property type="entry name" value="Neurotransmitter_ion_chnl_CS"/>
</dbReference>
<feature type="transmembrane region" description="Helical" evidence="5">
    <location>
        <begin position="269"/>
        <end position="293"/>
    </location>
</feature>
<dbReference type="CDD" id="cd19051">
    <property type="entry name" value="LGIC_TM_cation"/>
    <property type="match status" value="1"/>
</dbReference>